<sequence>MTVQITSDHATEGGAAGVLADVRRVFNSGRTRSLAWRSEQLLAVEQMCDEREPEIAAALASDLGRSSFEAWLADIGSTKAEAAFARKQLKKWVKPQKSRLPLAQQPGRAWVQYDPLGVILVIGPWNYPFYLCMAPLVAAIAAGNAAVIKPSELAPATSALIARLVPEYLDSEAVRVVEGDAAVTQDLLARGFDHALFTGGTEIGRKIMAAAAPTLTPVTLELGGKSPVVVLPDADLDVAARRIAWIKLMNSGQTCIAPDYVLADRTIVGKLTDKIVATIAEFRAEEQDPSLRIVNERQFDRLASLISATSGTVVTGGRSDRSTLRIEPTVIVDPPADDPVMSDEIFGPILPILSVDSADAAVAFVNARPKPLALYVFSGSQAAARELVDRVPSGGAVINHVAVHCLVPQLPFGGVGASGMGAYHGKWGFETLSHRRAVLAKPTKFDLKLMYPPYTDRAIRLMRRVL</sequence>
<dbReference type="PANTHER" id="PTHR43570">
    <property type="entry name" value="ALDEHYDE DEHYDROGENASE"/>
    <property type="match status" value="1"/>
</dbReference>
<dbReference type="InterPro" id="IPR016162">
    <property type="entry name" value="Ald_DH_N"/>
</dbReference>
<evidence type="ECO:0000313" key="10">
    <source>
        <dbReference type="Proteomes" id="UP000192534"/>
    </source>
</evidence>
<reference evidence="9 10" key="1">
    <citation type="submission" date="2016-12" db="EMBL/GenBank/DDBJ databases">
        <title>The new phylogeny of genus Mycobacterium.</title>
        <authorList>
            <person name="Tortoli E."/>
            <person name="Trovato A."/>
            <person name="Cirillo D.M."/>
        </authorList>
    </citation>
    <scope>NUCLEOTIDE SEQUENCE [LARGE SCALE GENOMIC DNA]</scope>
    <source>
        <strain evidence="9 10">DSM 44223</strain>
    </source>
</reference>
<dbReference type="PANTHER" id="PTHR43570:SF16">
    <property type="entry name" value="ALDEHYDE DEHYDROGENASE TYPE III, ISOFORM Q"/>
    <property type="match status" value="1"/>
</dbReference>
<gene>
    <name evidence="9" type="ORF">BST42_05490</name>
</gene>
<dbReference type="InterPro" id="IPR016163">
    <property type="entry name" value="Ald_DH_C"/>
</dbReference>
<dbReference type="FunFam" id="3.40.605.10:FF:000004">
    <property type="entry name" value="Aldehyde dehydrogenase"/>
    <property type="match status" value="1"/>
</dbReference>
<feature type="active site" evidence="5 6">
    <location>
        <position position="221"/>
    </location>
</feature>
<dbReference type="Pfam" id="PF00171">
    <property type="entry name" value="Aldedh"/>
    <property type="match status" value="1"/>
</dbReference>
<dbReference type="InterPro" id="IPR016160">
    <property type="entry name" value="Ald_DH_CS_CYS"/>
</dbReference>
<protein>
    <recommendedName>
        <fullName evidence="4">Aldehyde dehydrogenase</fullName>
    </recommendedName>
</protein>
<name>A0A1X0J1U7_MYCRH</name>
<accession>A0A1X0J1U7</accession>
<feature type="active site" evidence="5">
    <location>
        <position position="255"/>
    </location>
</feature>
<dbReference type="GO" id="GO:0005737">
    <property type="term" value="C:cytoplasm"/>
    <property type="evidence" value="ECO:0007669"/>
    <property type="project" value="TreeGrafter"/>
</dbReference>
<evidence type="ECO:0000256" key="3">
    <source>
        <dbReference type="ARBA" id="ARBA00023027"/>
    </source>
</evidence>
<dbReference type="OrthoDB" id="6882680at2"/>
<keyword evidence="3" id="KW-0520">NAD</keyword>
<dbReference type="PROSITE" id="PS00070">
    <property type="entry name" value="ALDEHYDE_DEHYDR_CYS"/>
    <property type="match status" value="1"/>
</dbReference>
<proteinExistence type="inferred from homology"/>
<dbReference type="Gene3D" id="3.40.605.10">
    <property type="entry name" value="Aldehyde Dehydrogenase, Chain A, domain 1"/>
    <property type="match status" value="1"/>
</dbReference>
<evidence type="ECO:0000313" key="9">
    <source>
        <dbReference type="EMBL" id="ORB55857.1"/>
    </source>
</evidence>
<dbReference type="CDD" id="cd07087">
    <property type="entry name" value="ALDH_F3-13-14_CALDH-like"/>
    <property type="match status" value="1"/>
</dbReference>
<evidence type="ECO:0000256" key="7">
    <source>
        <dbReference type="RuleBase" id="RU003345"/>
    </source>
</evidence>
<keyword evidence="10" id="KW-1185">Reference proteome</keyword>
<dbReference type="AlphaFoldDB" id="A0A1X0J1U7"/>
<dbReference type="InterPro" id="IPR012394">
    <property type="entry name" value="Aldehyde_DH_NAD(P)"/>
</dbReference>
<comment type="similarity">
    <text evidence="1 4 7">Belongs to the aldehyde dehydrogenase family.</text>
</comment>
<evidence type="ECO:0000256" key="6">
    <source>
        <dbReference type="PROSITE-ProRule" id="PRU10007"/>
    </source>
</evidence>
<evidence type="ECO:0000256" key="2">
    <source>
        <dbReference type="ARBA" id="ARBA00023002"/>
    </source>
</evidence>
<dbReference type="SUPFAM" id="SSF53720">
    <property type="entry name" value="ALDH-like"/>
    <property type="match status" value="1"/>
</dbReference>
<dbReference type="InterPro" id="IPR016161">
    <property type="entry name" value="Ald_DH/histidinol_DH"/>
</dbReference>
<evidence type="ECO:0000259" key="8">
    <source>
        <dbReference type="Pfam" id="PF00171"/>
    </source>
</evidence>
<dbReference type="FunFam" id="3.40.309.10:FF:000003">
    <property type="entry name" value="Aldehyde dehydrogenase"/>
    <property type="match status" value="1"/>
</dbReference>
<dbReference type="Proteomes" id="UP000192534">
    <property type="component" value="Unassembled WGS sequence"/>
</dbReference>
<evidence type="ECO:0000256" key="4">
    <source>
        <dbReference type="PIRNR" id="PIRNR036492"/>
    </source>
</evidence>
<dbReference type="EMBL" id="MVIH01000002">
    <property type="protein sequence ID" value="ORB55857.1"/>
    <property type="molecule type" value="Genomic_DNA"/>
</dbReference>
<evidence type="ECO:0000256" key="5">
    <source>
        <dbReference type="PIRSR" id="PIRSR036492-1"/>
    </source>
</evidence>
<keyword evidence="2 4" id="KW-0560">Oxidoreductase</keyword>
<organism evidence="9 10">
    <name type="scientific">Mycolicibacterium rhodesiae</name>
    <name type="common">Mycobacterium rhodesiae</name>
    <dbReference type="NCBI Taxonomy" id="36814"/>
    <lineage>
        <taxon>Bacteria</taxon>
        <taxon>Bacillati</taxon>
        <taxon>Actinomycetota</taxon>
        <taxon>Actinomycetes</taxon>
        <taxon>Mycobacteriales</taxon>
        <taxon>Mycobacteriaceae</taxon>
        <taxon>Mycolicibacterium</taxon>
    </lineage>
</organism>
<dbReference type="Gene3D" id="3.40.309.10">
    <property type="entry name" value="Aldehyde Dehydrogenase, Chain A, domain 2"/>
    <property type="match status" value="1"/>
</dbReference>
<dbReference type="PROSITE" id="PS00687">
    <property type="entry name" value="ALDEHYDE_DEHYDR_GLU"/>
    <property type="match status" value="1"/>
</dbReference>
<dbReference type="InterPro" id="IPR029510">
    <property type="entry name" value="Ald_DH_CS_GLU"/>
</dbReference>
<dbReference type="InterPro" id="IPR015590">
    <property type="entry name" value="Aldehyde_DH_dom"/>
</dbReference>
<dbReference type="RefSeq" id="WP_083117557.1">
    <property type="nucleotide sequence ID" value="NZ_JACKUO010000022.1"/>
</dbReference>
<dbReference type="PIRSF" id="PIRSF036492">
    <property type="entry name" value="ALDH"/>
    <property type="match status" value="1"/>
</dbReference>
<dbReference type="GO" id="GO:0004029">
    <property type="term" value="F:aldehyde dehydrogenase (NAD+) activity"/>
    <property type="evidence" value="ECO:0007669"/>
    <property type="project" value="TreeGrafter"/>
</dbReference>
<dbReference type="GO" id="GO:0006081">
    <property type="term" value="P:aldehyde metabolic process"/>
    <property type="evidence" value="ECO:0007669"/>
    <property type="project" value="InterPro"/>
</dbReference>
<feature type="domain" description="Aldehyde dehydrogenase" evidence="8">
    <location>
        <begin position="19"/>
        <end position="437"/>
    </location>
</feature>
<comment type="caution">
    <text evidence="9">The sequence shown here is derived from an EMBL/GenBank/DDBJ whole genome shotgun (WGS) entry which is preliminary data.</text>
</comment>
<evidence type="ECO:0000256" key="1">
    <source>
        <dbReference type="ARBA" id="ARBA00009986"/>
    </source>
</evidence>